<name>A0A261SL36_9BORD</name>
<evidence type="ECO:0000313" key="2">
    <source>
        <dbReference type="Proteomes" id="UP000216020"/>
    </source>
</evidence>
<organism evidence="1 2">
    <name type="scientific">Bordetella genomosp. 10</name>
    <dbReference type="NCBI Taxonomy" id="1416804"/>
    <lineage>
        <taxon>Bacteria</taxon>
        <taxon>Pseudomonadati</taxon>
        <taxon>Pseudomonadota</taxon>
        <taxon>Betaproteobacteria</taxon>
        <taxon>Burkholderiales</taxon>
        <taxon>Alcaligenaceae</taxon>
        <taxon>Bordetella</taxon>
    </lineage>
</organism>
<proteinExistence type="predicted"/>
<dbReference type="Proteomes" id="UP000216020">
    <property type="component" value="Unassembled WGS sequence"/>
</dbReference>
<accession>A0A261SL36</accession>
<dbReference type="PROSITE" id="PS51257">
    <property type="entry name" value="PROKAR_LIPOPROTEIN"/>
    <property type="match status" value="1"/>
</dbReference>
<dbReference type="EMBL" id="NEVM01000001">
    <property type="protein sequence ID" value="OZI38116.1"/>
    <property type="molecule type" value="Genomic_DNA"/>
</dbReference>
<protein>
    <submittedName>
        <fullName evidence="1">Entericidin</fullName>
    </submittedName>
</protein>
<dbReference type="RefSeq" id="WP_094852215.1">
    <property type="nucleotide sequence ID" value="NZ_NEVM01000001.1"/>
</dbReference>
<dbReference type="AlphaFoldDB" id="A0A261SL36"/>
<dbReference type="OrthoDB" id="9181810at2"/>
<evidence type="ECO:0000313" key="1">
    <source>
        <dbReference type="EMBL" id="OZI38116.1"/>
    </source>
</evidence>
<comment type="caution">
    <text evidence="1">The sequence shown here is derived from an EMBL/GenBank/DDBJ whole genome shotgun (WGS) entry which is preliminary data.</text>
</comment>
<reference evidence="2" key="1">
    <citation type="submission" date="2017-05" db="EMBL/GenBank/DDBJ databases">
        <title>Complete and WGS of Bordetella genogroups.</title>
        <authorList>
            <person name="Spilker T."/>
            <person name="Lipuma J."/>
        </authorList>
    </citation>
    <scope>NUCLEOTIDE SEQUENCE [LARGE SCALE GENOMIC DNA]</scope>
    <source>
        <strain evidence="2">AU16122</strain>
    </source>
</reference>
<keyword evidence="2" id="KW-1185">Reference proteome</keyword>
<sequence>MKNQTRVLKVAPLATCVLAGCNTIHGADKDIERGGENIQEQAR</sequence>
<gene>
    <name evidence="1" type="ORF">CAL29_07170</name>
</gene>